<evidence type="ECO:0000313" key="2">
    <source>
        <dbReference type="Proteomes" id="UP000606786"/>
    </source>
</evidence>
<dbReference type="SUPFAM" id="SSF56672">
    <property type="entry name" value="DNA/RNA polymerases"/>
    <property type="match status" value="1"/>
</dbReference>
<proteinExistence type="predicted"/>
<comment type="caution">
    <text evidence="1">The sequence shown here is derived from an EMBL/GenBank/DDBJ whole genome shotgun (WGS) entry which is preliminary data.</text>
</comment>
<dbReference type="EMBL" id="CAJHJT010000023">
    <property type="protein sequence ID" value="CAD7000794.1"/>
    <property type="molecule type" value="Genomic_DNA"/>
</dbReference>
<dbReference type="InterPro" id="IPR043502">
    <property type="entry name" value="DNA/RNA_pol_sf"/>
</dbReference>
<protein>
    <submittedName>
        <fullName evidence="1">(Mediterranean fruit fly) hypothetical protein</fullName>
    </submittedName>
</protein>
<keyword evidence="2" id="KW-1185">Reference proteome</keyword>
<accession>A0A811UPY1</accession>
<dbReference type="Gene3D" id="3.10.10.10">
    <property type="entry name" value="HIV Type 1 Reverse Transcriptase, subunit A, domain 1"/>
    <property type="match status" value="1"/>
</dbReference>
<sequence length="54" mass="6030">LNMAHLHTPRRVSYADHGVIEKQVASWLKDGKIRPSNSEYASPVVLVSEKDAID</sequence>
<gene>
    <name evidence="1" type="ORF">CCAP1982_LOCUS9269</name>
</gene>
<feature type="non-terminal residue" evidence="1">
    <location>
        <position position="1"/>
    </location>
</feature>
<reference evidence="1" key="1">
    <citation type="submission" date="2020-11" db="EMBL/GenBank/DDBJ databases">
        <authorList>
            <person name="Whitehead M."/>
        </authorList>
    </citation>
    <scope>NUCLEOTIDE SEQUENCE</scope>
    <source>
        <strain evidence="1">EGII</strain>
    </source>
</reference>
<name>A0A811UPY1_CERCA</name>
<dbReference type="AlphaFoldDB" id="A0A811UPY1"/>
<organism evidence="1 2">
    <name type="scientific">Ceratitis capitata</name>
    <name type="common">Mediterranean fruit fly</name>
    <name type="synonym">Tephritis capitata</name>
    <dbReference type="NCBI Taxonomy" id="7213"/>
    <lineage>
        <taxon>Eukaryota</taxon>
        <taxon>Metazoa</taxon>
        <taxon>Ecdysozoa</taxon>
        <taxon>Arthropoda</taxon>
        <taxon>Hexapoda</taxon>
        <taxon>Insecta</taxon>
        <taxon>Pterygota</taxon>
        <taxon>Neoptera</taxon>
        <taxon>Endopterygota</taxon>
        <taxon>Diptera</taxon>
        <taxon>Brachycera</taxon>
        <taxon>Muscomorpha</taxon>
        <taxon>Tephritoidea</taxon>
        <taxon>Tephritidae</taxon>
        <taxon>Ceratitis</taxon>
        <taxon>Ceratitis</taxon>
    </lineage>
</organism>
<dbReference type="Proteomes" id="UP000606786">
    <property type="component" value="Unassembled WGS sequence"/>
</dbReference>
<dbReference type="GO" id="GO:0071897">
    <property type="term" value="P:DNA biosynthetic process"/>
    <property type="evidence" value="ECO:0007669"/>
    <property type="project" value="UniProtKB-ARBA"/>
</dbReference>
<evidence type="ECO:0000313" key="1">
    <source>
        <dbReference type="EMBL" id="CAD7000794.1"/>
    </source>
</evidence>